<dbReference type="GO" id="GO:0000815">
    <property type="term" value="C:ESCRT III complex"/>
    <property type="evidence" value="ECO:0007669"/>
    <property type="project" value="TreeGrafter"/>
</dbReference>
<dbReference type="PANTHER" id="PTHR22761:SF96">
    <property type="entry name" value="BCDNA.GH08385"/>
    <property type="match status" value="1"/>
</dbReference>
<dbReference type="GO" id="GO:0006900">
    <property type="term" value="P:vesicle budding from membrane"/>
    <property type="evidence" value="ECO:0007669"/>
    <property type="project" value="TreeGrafter"/>
</dbReference>
<dbReference type="GO" id="GO:0032511">
    <property type="term" value="P:late endosome to vacuole transport via multivesicular body sorting pathway"/>
    <property type="evidence" value="ECO:0007669"/>
    <property type="project" value="TreeGrafter"/>
</dbReference>
<gene>
    <name evidence="3" type="ORF">WH47_07534</name>
</gene>
<dbReference type="Proteomes" id="UP000053825">
    <property type="component" value="Unassembled WGS sequence"/>
</dbReference>
<dbReference type="InterPro" id="IPR005024">
    <property type="entry name" value="Snf7_fam"/>
</dbReference>
<proteinExistence type="inferred from homology"/>
<organism evidence="3 4">
    <name type="scientific">Habropoda laboriosa</name>
    <dbReference type="NCBI Taxonomy" id="597456"/>
    <lineage>
        <taxon>Eukaryota</taxon>
        <taxon>Metazoa</taxon>
        <taxon>Ecdysozoa</taxon>
        <taxon>Arthropoda</taxon>
        <taxon>Hexapoda</taxon>
        <taxon>Insecta</taxon>
        <taxon>Pterygota</taxon>
        <taxon>Neoptera</taxon>
        <taxon>Endopterygota</taxon>
        <taxon>Hymenoptera</taxon>
        <taxon>Apocrita</taxon>
        <taxon>Aculeata</taxon>
        <taxon>Apoidea</taxon>
        <taxon>Anthophila</taxon>
        <taxon>Apidae</taxon>
        <taxon>Habropoda</taxon>
    </lineage>
</organism>
<accession>A0A0L7RG44</accession>
<dbReference type="Pfam" id="PF03357">
    <property type="entry name" value="Snf7"/>
    <property type="match status" value="1"/>
</dbReference>
<dbReference type="Pfam" id="PF25880">
    <property type="entry name" value="WHD_CHMP7_1st"/>
    <property type="match status" value="1"/>
</dbReference>
<dbReference type="OrthoDB" id="10250120at2759"/>
<dbReference type="PANTHER" id="PTHR22761">
    <property type="entry name" value="CHARGED MULTIVESICULAR BODY PROTEIN"/>
    <property type="match status" value="1"/>
</dbReference>
<evidence type="ECO:0000313" key="3">
    <source>
        <dbReference type="EMBL" id="KOC69794.1"/>
    </source>
</evidence>
<comment type="similarity">
    <text evidence="1">Belongs to the SNF7 family.</text>
</comment>
<dbReference type="GO" id="GO:0009898">
    <property type="term" value="C:cytoplasmic side of plasma membrane"/>
    <property type="evidence" value="ECO:0007669"/>
    <property type="project" value="TreeGrafter"/>
</dbReference>
<evidence type="ECO:0000256" key="1">
    <source>
        <dbReference type="ARBA" id="ARBA00006190"/>
    </source>
</evidence>
<keyword evidence="4" id="KW-1185">Reference proteome</keyword>
<dbReference type="STRING" id="597456.A0A0L7RG44"/>
<name>A0A0L7RG44_9HYME</name>
<dbReference type="EMBL" id="KQ414599">
    <property type="protein sequence ID" value="KOC69794.1"/>
    <property type="molecule type" value="Genomic_DNA"/>
</dbReference>
<feature type="coiled-coil region" evidence="2">
    <location>
        <begin position="241"/>
        <end position="268"/>
    </location>
</feature>
<keyword evidence="2" id="KW-0175">Coiled coil</keyword>
<reference evidence="3 4" key="1">
    <citation type="submission" date="2015-07" db="EMBL/GenBank/DDBJ databases">
        <title>The genome of Habropoda laboriosa.</title>
        <authorList>
            <person name="Pan H."/>
            <person name="Kapheim K."/>
        </authorList>
    </citation>
    <scope>NUCLEOTIDE SEQUENCE [LARGE SCALE GENOMIC DNA]</scope>
    <source>
        <strain evidence="3">0110345459</strain>
    </source>
</reference>
<sequence>MSIKIKDVDNNLPLPVEKLPKCWNEEERMNALFSPFRSKAANPQDWVSKYKFWQNLIYEWLKYTKKSSFSIIDLSDTFKRNGCTPLCLVTVVEELLRNNEIISEAEFLKEPYESWTAWSIDIFVKRPLTWSYSKVKSYVINNEINKNTRYIHLQVLREFGNTIFSILEEKKENILMPYCELLKTCKSQIDTNMSDKTIMLALIWLKREKKVVFRKSENENELLIKIALHLSDSVTDIEEGIYKLMKQENELIKEIELMEEEKINIINETKLYLTKGLRQVAKTHLRKKIQLENTIAKRAHTLENIQSLISSIQNTHMNTTVLSAYKTGSDVLKKLNESGLSESNVRDIVDELSEALEEQKEVQSLLSESFKSDDLNIDLEQELEELVKLDDNVLPSVPNTKLSSNIDELHKNFKNLHIGGKIFVML</sequence>
<dbReference type="AlphaFoldDB" id="A0A0L7RG44"/>
<dbReference type="GO" id="GO:0005771">
    <property type="term" value="C:multivesicular body"/>
    <property type="evidence" value="ECO:0007669"/>
    <property type="project" value="TreeGrafter"/>
</dbReference>
<protein>
    <submittedName>
        <fullName evidence="3">Charged multivesicular body protein 7</fullName>
    </submittedName>
</protein>
<evidence type="ECO:0000256" key="2">
    <source>
        <dbReference type="SAM" id="Coils"/>
    </source>
</evidence>
<dbReference type="Gene3D" id="6.10.140.1230">
    <property type="match status" value="1"/>
</dbReference>
<evidence type="ECO:0000313" key="4">
    <source>
        <dbReference type="Proteomes" id="UP000053825"/>
    </source>
</evidence>